<dbReference type="EMBL" id="CP027666">
    <property type="protein sequence ID" value="AVO32953.1"/>
    <property type="molecule type" value="Genomic_DNA"/>
</dbReference>
<evidence type="ECO:0000313" key="1">
    <source>
        <dbReference type="EMBL" id="AVO32953.1"/>
    </source>
</evidence>
<sequence>MSGQTAFVHGKKVQRLAAFDRRHNPIIGDPLRGVRVIRQRLSIEFDNTATFDLMQHQLASFVFNESNLAA</sequence>
<evidence type="ECO:0000313" key="2">
    <source>
        <dbReference type="Proteomes" id="UP000239709"/>
    </source>
</evidence>
<reference evidence="1 2" key="1">
    <citation type="submission" date="2018-03" db="EMBL/GenBank/DDBJ databases">
        <title>Genome sequencing of Ottowia sp.</title>
        <authorList>
            <person name="Kim S.-J."/>
            <person name="Heo J."/>
            <person name="Kwon S.-W."/>
        </authorList>
    </citation>
    <scope>NUCLEOTIDE SEQUENCE [LARGE SCALE GENOMIC DNA]</scope>
    <source>
        <strain evidence="1 2">KADR8-3</strain>
    </source>
</reference>
<dbReference type="KEGG" id="otk:C6570_00775"/>
<gene>
    <name evidence="1" type="ORF">C6570_00775</name>
</gene>
<keyword evidence="2" id="KW-1185">Reference proteome</keyword>
<dbReference type="AlphaFoldDB" id="A0A2S0MB54"/>
<name>A0A2S0MB54_9BURK</name>
<organism evidence="1 2">
    <name type="scientific">Ottowia oryzae</name>
    <dbReference type="NCBI Taxonomy" id="2109914"/>
    <lineage>
        <taxon>Bacteria</taxon>
        <taxon>Pseudomonadati</taxon>
        <taxon>Pseudomonadota</taxon>
        <taxon>Betaproteobacteria</taxon>
        <taxon>Burkholderiales</taxon>
        <taxon>Comamonadaceae</taxon>
        <taxon>Ottowia</taxon>
    </lineage>
</organism>
<proteinExistence type="predicted"/>
<accession>A0A2S0MB54</accession>
<protein>
    <submittedName>
        <fullName evidence="1">Uncharacterized protein</fullName>
    </submittedName>
</protein>
<dbReference type="Proteomes" id="UP000239709">
    <property type="component" value="Chromosome"/>
</dbReference>